<comment type="caution">
    <text evidence="3">The sequence shown here is derived from an EMBL/GenBank/DDBJ whole genome shotgun (WGS) entry which is preliminary data.</text>
</comment>
<dbReference type="InterPro" id="IPR050563">
    <property type="entry name" value="4-hydroxybenzoyl-CoA_TE"/>
</dbReference>
<dbReference type="PANTHER" id="PTHR31793:SF27">
    <property type="entry name" value="NOVEL THIOESTERASE SUPERFAMILY DOMAIN AND SAPOSIN A-TYPE DOMAIN CONTAINING PROTEIN (0610012H03RIK)"/>
    <property type="match status" value="1"/>
</dbReference>
<dbReference type="Proteomes" id="UP000734854">
    <property type="component" value="Unassembled WGS sequence"/>
</dbReference>
<evidence type="ECO:0008006" key="5">
    <source>
        <dbReference type="Google" id="ProtNLM"/>
    </source>
</evidence>
<protein>
    <recommendedName>
        <fullName evidence="5">Thioesterase domain-containing protein</fullName>
    </recommendedName>
</protein>
<dbReference type="GO" id="GO:0009507">
    <property type="term" value="C:chloroplast"/>
    <property type="evidence" value="ECO:0007669"/>
    <property type="project" value="TreeGrafter"/>
</dbReference>
<dbReference type="PANTHER" id="PTHR31793">
    <property type="entry name" value="4-HYDROXYBENZOYL-COA THIOESTERASE FAMILY MEMBER"/>
    <property type="match status" value="1"/>
</dbReference>
<keyword evidence="2" id="KW-0378">Hydrolase</keyword>
<dbReference type="Pfam" id="PF13279">
    <property type="entry name" value="4HBT_2"/>
    <property type="match status" value="1"/>
</dbReference>
<proteinExistence type="inferred from homology"/>
<gene>
    <name evidence="3" type="ORF">ZIOFF_052731</name>
</gene>
<sequence>MAAHLLLLHGLNHSFVPCYSSSINCLPLRASTSSHGQCPIPKSKPSMMVSCLTKRSPRRSTKAFASIPHLRTEKFFELELKVRDYELDQFGYHMYVCVYVRVYICVWICVWAAQHELLGSIGINADAVARTGNSLAITEMDLQYIAPLRIFPDQYQSHDKFVVRVKLTGISTTRMLSEQSIYKLPDFELIAKGVTITVCLNKSNRPTRVPDQFSSKLLEFFSME</sequence>
<reference evidence="3 4" key="1">
    <citation type="submission" date="2020-08" db="EMBL/GenBank/DDBJ databases">
        <title>Plant Genome Project.</title>
        <authorList>
            <person name="Zhang R.-G."/>
        </authorList>
    </citation>
    <scope>NUCLEOTIDE SEQUENCE [LARGE SCALE GENOMIC DNA]</scope>
    <source>
        <tissue evidence="3">Rhizome</tissue>
    </source>
</reference>
<dbReference type="Gene3D" id="3.10.129.10">
    <property type="entry name" value="Hotdog Thioesterase"/>
    <property type="match status" value="1"/>
</dbReference>
<organism evidence="3 4">
    <name type="scientific">Zingiber officinale</name>
    <name type="common">Ginger</name>
    <name type="synonym">Amomum zingiber</name>
    <dbReference type="NCBI Taxonomy" id="94328"/>
    <lineage>
        <taxon>Eukaryota</taxon>
        <taxon>Viridiplantae</taxon>
        <taxon>Streptophyta</taxon>
        <taxon>Embryophyta</taxon>
        <taxon>Tracheophyta</taxon>
        <taxon>Spermatophyta</taxon>
        <taxon>Magnoliopsida</taxon>
        <taxon>Liliopsida</taxon>
        <taxon>Zingiberales</taxon>
        <taxon>Zingiberaceae</taxon>
        <taxon>Zingiber</taxon>
    </lineage>
</organism>
<dbReference type="EMBL" id="JACMSC010000014">
    <property type="protein sequence ID" value="KAG6491389.1"/>
    <property type="molecule type" value="Genomic_DNA"/>
</dbReference>
<evidence type="ECO:0000256" key="2">
    <source>
        <dbReference type="ARBA" id="ARBA00022801"/>
    </source>
</evidence>
<comment type="similarity">
    <text evidence="1">Belongs to the 4-hydroxybenzoyl-CoA thioesterase family.</text>
</comment>
<dbReference type="GO" id="GO:0016297">
    <property type="term" value="F:fatty acyl-[ACP] hydrolase activity"/>
    <property type="evidence" value="ECO:0007669"/>
    <property type="project" value="TreeGrafter"/>
</dbReference>
<keyword evidence="4" id="KW-1185">Reference proteome</keyword>
<dbReference type="SUPFAM" id="SSF54637">
    <property type="entry name" value="Thioesterase/thiol ester dehydrase-isomerase"/>
    <property type="match status" value="1"/>
</dbReference>
<evidence type="ECO:0000256" key="1">
    <source>
        <dbReference type="ARBA" id="ARBA00005953"/>
    </source>
</evidence>
<evidence type="ECO:0000313" key="4">
    <source>
        <dbReference type="Proteomes" id="UP000734854"/>
    </source>
</evidence>
<evidence type="ECO:0000313" key="3">
    <source>
        <dbReference type="EMBL" id="KAG6491389.1"/>
    </source>
</evidence>
<name>A0A8J5KSQ2_ZINOF</name>
<dbReference type="CDD" id="cd00586">
    <property type="entry name" value="4HBT"/>
    <property type="match status" value="1"/>
</dbReference>
<dbReference type="InterPro" id="IPR029069">
    <property type="entry name" value="HotDog_dom_sf"/>
</dbReference>
<accession>A0A8J5KSQ2</accession>
<dbReference type="AlphaFoldDB" id="A0A8J5KSQ2"/>